<sequence>MHQPTVPTTTIKLHNQHPAIIALSQADPKLARLIELIGELTLTPSFRPYESLVMSIISQQLSAKAALTIKTRVKQIIPSITPEDVLATDEEAIRQCGVSYPKIRYIRDLSTKVLSGEVMLDQLQDVDTIELLKQLTSVKGIGVWTAEMFLIFTLGRPDILSLGDAGLQRAARWLHTLPERKDKDYLSVAAEGWAPYRSFGSLYLWRAIDTGLVDSGLPVEACVKPMQA</sequence>
<dbReference type="SUPFAM" id="SSF48150">
    <property type="entry name" value="DNA-glycosylase"/>
    <property type="match status" value="1"/>
</dbReference>
<dbReference type="PANTHER" id="PTHR43003">
    <property type="entry name" value="DNA-3-METHYLADENINE GLYCOSYLASE"/>
    <property type="match status" value="1"/>
</dbReference>
<name>A0ABN8H9Q6_9BACL</name>
<protein>
    <recommendedName>
        <fullName evidence="2">DNA-3-methyladenine glycosylase II</fullName>
        <ecNumber evidence="2">3.2.2.21</ecNumber>
    </recommendedName>
</protein>
<keyword evidence="4" id="KW-0234">DNA repair</keyword>
<dbReference type="EMBL" id="CAKMMW010000030">
    <property type="protein sequence ID" value="CAH1228237.1"/>
    <property type="molecule type" value="Genomic_DNA"/>
</dbReference>
<dbReference type="Proteomes" id="UP000838821">
    <property type="component" value="Unassembled WGS sequence"/>
</dbReference>
<dbReference type="Gene3D" id="1.10.340.30">
    <property type="entry name" value="Hypothetical protein, domain 2"/>
    <property type="match status" value="1"/>
</dbReference>
<feature type="domain" description="HhH-GPD" evidence="5">
    <location>
        <begin position="57"/>
        <end position="208"/>
    </location>
</feature>
<evidence type="ECO:0000313" key="6">
    <source>
        <dbReference type="EMBL" id="CAH1228237.1"/>
    </source>
</evidence>
<dbReference type="PANTHER" id="PTHR43003:SF5">
    <property type="entry name" value="DNA-3-METHYLADENINE GLYCOSYLASE"/>
    <property type="match status" value="1"/>
</dbReference>
<dbReference type="RefSeq" id="WP_236292543.1">
    <property type="nucleotide sequence ID" value="NZ_CAKMMW010000030.1"/>
</dbReference>
<evidence type="ECO:0000256" key="1">
    <source>
        <dbReference type="ARBA" id="ARBA00000086"/>
    </source>
</evidence>
<gene>
    <name evidence="6" type="primary">alkA_2</name>
    <name evidence="6" type="ORF">PAECIP111891_06254</name>
</gene>
<reference evidence="6" key="1">
    <citation type="submission" date="2022-01" db="EMBL/GenBank/DDBJ databases">
        <authorList>
            <person name="Criscuolo A."/>
        </authorList>
    </citation>
    <scope>NUCLEOTIDE SEQUENCE</scope>
    <source>
        <strain evidence="6">CIP111891</strain>
    </source>
</reference>
<comment type="caution">
    <text evidence="6">The sequence shown here is derived from an EMBL/GenBank/DDBJ whole genome shotgun (WGS) entry which is preliminary data.</text>
</comment>
<organism evidence="6 7">
    <name type="scientific">Paenibacillus allorhizoplanae</name>
    <dbReference type="NCBI Taxonomy" id="2905648"/>
    <lineage>
        <taxon>Bacteria</taxon>
        <taxon>Bacillati</taxon>
        <taxon>Bacillota</taxon>
        <taxon>Bacilli</taxon>
        <taxon>Bacillales</taxon>
        <taxon>Paenibacillaceae</taxon>
        <taxon>Paenibacillus</taxon>
    </lineage>
</organism>
<proteinExistence type="predicted"/>
<dbReference type="CDD" id="cd00056">
    <property type="entry name" value="ENDO3c"/>
    <property type="match status" value="1"/>
</dbReference>
<evidence type="ECO:0000256" key="2">
    <source>
        <dbReference type="ARBA" id="ARBA00012000"/>
    </source>
</evidence>
<keyword evidence="3" id="KW-0227">DNA damage</keyword>
<evidence type="ECO:0000313" key="7">
    <source>
        <dbReference type="Proteomes" id="UP000838821"/>
    </source>
</evidence>
<dbReference type="Pfam" id="PF00730">
    <property type="entry name" value="HhH-GPD"/>
    <property type="match status" value="1"/>
</dbReference>
<accession>A0ABN8H9Q6</accession>
<dbReference type="Gene3D" id="1.10.1670.40">
    <property type="match status" value="1"/>
</dbReference>
<comment type="catalytic activity">
    <reaction evidence="1">
        <text>Hydrolysis of alkylated DNA, releasing 3-methyladenine, 3-methylguanine, 7-methylguanine and 7-methyladenine.</text>
        <dbReference type="EC" id="3.2.2.21"/>
    </reaction>
</comment>
<dbReference type="EC" id="3.2.2.21" evidence="2"/>
<keyword evidence="7" id="KW-1185">Reference proteome</keyword>
<dbReference type="InterPro" id="IPR003265">
    <property type="entry name" value="HhH-GPD_domain"/>
</dbReference>
<evidence type="ECO:0000256" key="4">
    <source>
        <dbReference type="ARBA" id="ARBA00023204"/>
    </source>
</evidence>
<evidence type="ECO:0000256" key="3">
    <source>
        <dbReference type="ARBA" id="ARBA00022763"/>
    </source>
</evidence>
<dbReference type="InterPro" id="IPR011257">
    <property type="entry name" value="DNA_glycosylase"/>
</dbReference>
<evidence type="ECO:0000259" key="5">
    <source>
        <dbReference type="SMART" id="SM00478"/>
    </source>
</evidence>
<dbReference type="InterPro" id="IPR051912">
    <property type="entry name" value="Alkylbase_DNA_Glycosylase/TA"/>
</dbReference>
<dbReference type="SMART" id="SM00478">
    <property type="entry name" value="ENDO3c"/>
    <property type="match status" value="1"/>
</dbReference>